<proteinExistence type="predicted"/>
<dbReference type="AlphaFoldDB" id="A0A9Q3GDI3"/>
<dbReference type="EMBL" id="AVOT02000300">
    <property type="protein sequence ID" value="MBW0462192.1"/>
    <property type="molecule type" value="Genomic_DNA"/>
</dbReference>
<comment type="caution">
    <text evidence="1">The sequence shown here is derived from an EMBL/GenBank/DDBJ whole genome shotgun (WGS) entry which is preliminary data.</text>
</comment>
<evidence type="ECO:0000313" key="2">
    <source>
        <dbReference type="Proteomes" id="UP000765509"/>
    </source>
</evidence>
<dbReference type="Proteomes" id="UP000765509">
    <property type="component" value="Unassembled WGS sequence"/>
</dbReference>
<evidence type="ECO:0000313" key="1">
    <source>
        <dbReference type="EMBL" id="MBW0462192.1"/>
    </source>
</evidence>
<protein>
    <submittedName>
        <fullName evidence="1">Uncharacterized protein</fullName>
    </submittedName>
</protein>
<name>A0A9Q3GDI3_9BASI</name>
<accession>A0A9Q3GDI3</accession>
<gene>
    <name evidence="1" type="ORF">O181_001907</name>
</gene>
<keyword evidence="2" id="KW-1185">Reference proteome</keyword>
<sequence length="113" mass="13549">MFPVHCRDLAIPRNRLEERTVLFRSRRSGFCKHGKWQDTEGSHDHNPINLSIKKSPQTIGTDMNQVLQLHQLLKDLFQWSMEQQRFNLDSHWEKLGASCKKIRLREMYFKKII</sequence>
<organism evidence="1 2">
    <name type="scientific">Austropuccinia psidii MF-1</name>
    <dbReference type="NCBI Taxonomy" id="1389203"/>
    <lineage>
        <taxon>Eukaryota</taxon>
        <taxon>Fungi</taxon>
        <taxon>Dikarya</taxon>
        <taxon>Basidiomycota</taxon>
        <taxon>Pucciniomycotina</taxon>
        <taxon>Pucciniomycetes</taxon>
        <taxon>Pucciniales</taxon>
        <taxon>Sphaerophragmiaceae</taxon>
        <taxon>Austropuccinia</taxon>
    </lineage>
</organism>
<reference evidence="1" key="1">
    <citation type="submission" date="2021-03" db="EMBL/GenBank/DDBJ databases">
        <title>Draft genome sequence of rust myrtle Austropuccinia psidii MF-1, a brazilian biotype.</title>
        <authorList>
            <person name="Quecine M.C."/>
            <person name="Pachon D.M.R."/>
            <person name="Bonatelli M.L."/>
            <person name="Correr F.H."/>
            <person name="Franceschini L.M."/>
            <person name="Leite T.F."/>
            <person name="Margarido G.R.A."/>
            <person name="Almeida C.A."/>
            <person name="Ferrarezi J.A."/>
            <person name="Labate C.A."/>
        </authorList>
    </citation>
    <scope>NUCLEOTIDE SEQUENCE</scope>
    <source>
        <strain evidence="1">MF-1</strain>
    </source>
</reference>